<dbReference type="RefSeq" id="WP_091940945.1">
    <property type="nucleotide sequence ID" value="NZ_FOEE01000003.1"/>
</dbReference>
<sequence length="251" mass="26312">MPFTASHAAAVLPLVRTRLPPSALVAGSVAPDLPYFLPVGPDVPTHTAAAVVGVDLLLGLLLWAGWHGLVATPALHTAPRRLRARLAGRVRPGLRHRLTAAGPLALVVVAVVVGAATHVVWDEFTHGGRFGTEHLAVLADSWAGRPGYRWAQDASGVLGAVVLAGWLVRWWRRTPPGPVEDRAGRWEPAAVVAATAVLAGVSALPGEEDLRLAAIDAAFRGGGCALAAVVVLSLAWHLRGRATAALRRPRY</sequence>
<feature type="transmembrane region" description="Helical" evidence="1">
    <location>
        <begin position="98"/>
        <end position="121"/>
    </location>
</feature>
<accession>A0A1H8RFP5</accession>
<feature type="transmembrane region" description="Helical" evidence="1">
    <location>
        <begin position="189"/>
        <end position="206"/>
    </location>
</feature>
<evidence type="ECO:0000256" key="1">
    <source>
        <dbReference type="SAM" id="Phobius"/>
    </source>
</evidence>
<feature type="transmembrane region" description="Helical" evidence="1">
    <location>
        <begin position="150"/>
        <end position="168"/>
    </location>
</feature>
<dbReference type="OrthoDB" id="8481923at2"/>
<keyword evidence="1" id="KW-1133">Transmembrane helix</keyword>
<feature type="transmembrane region" description="Helical" evidence="1">
    <location>
        <begin position="51"/>
        <end position="77"/>
    </location>
</feature>
<dbReference type="Pfam" id="PF13803">
    <property type="entry name" value="DUF4184"/>
    <property type="match status" value="1"/>
</dbReference>
<reference evidence="3" key="1">
    <citation type="submission" date="2016-10" db="EMBL/GenBank/DDBJ databases">
        <authorList>
            <person name="Varghese N."/>
            <person name="Submissions S."/>
        </authorList>
    </citation>
    <scope>NUCLEOTIDE SEQUENCE [LARGE SCALE GENOMIC DNA]</scope>
    <source>
        <strain evidence="3">DSM 45413</strain>
    </source>
</reference>
<dbReference type="Proteomes" id="UP000198960">
    <property type="component" value="Unassembled WGS sequence"/>
</dbReference>
<evidence type="ECO:0008006" key="4">
    <source>
        <dbReference type="Google" id="ProtNLM"/>
    </source>
</evidence>
<dbReference type="STRING" id="673521.SAMN05660991_01064"/>
<evidence type="ECO:0000313" key="2">
    <source>
        <dbReference type="EMBL" id="SEO64968.1"/>
    </source>
</evidence>
<name>A0A1H8RFP5_9ACTN</name>
<proteinExistence type="predicted"/>
<dbReference type="EMBL" id="FOEE01000003">
    <property type="protein sequence ID" value="SEO64968.1"/>
    <property type="molecule type" value="Genomic_DNA"/>
</dbReference>
<organism evidence="2 3">
    <name type="scientific">Trujillonella endophytica</name>
    <dbReference type="NCBI Taxonomy" id="673521"/>
    <lineage>
        <taxon>Bacteria</taxon>
        <taxon>Bacillati</taxon>
        <taxon>Actinomycetota</taxon>
        <taxon>Actinomycetes</taxon>
        <taxon>Geodermatophilales</taxon>
        <taxon>Geodermatophilaceae</taxon>
        <taxon>Trujillonella</taxon>
    </lineage>
</organism>
<gene>
    <name evidence="2" type="ORF">SAMN05660991_01064</name>
</gene>
<keyword evidence="3" id="KW-1185">Reference proteome</keyword>
<feature type="transmembrane region" description="Helical" evidence="1">
    <location>
        <begin position="218"/>
        <end position="238"/>
    </location>
</feature>
<keyword evidence="1" id="KW-0472">Membrane</keyword>
<dbReference type="InterPro" id="IPR025238">
    <property type="entry name" value="DUF4184"/>
</dbReference>
<protein>
    <recommendedName>
        <fullName evidence="4">DUF4184 family protein</fullName>
    </recommendedName>
</protein>
<keyword evidence="1" id="KW-0812">Transmembrane</keyword>
<dbReference type="AlphaFoldDB" id="A0A1H8RFP5"/>
<evidence type="ECO:0000313" key="3">
    <source>
        <dbReference type="Proteomes" id="UP000198960"/>
    </source>
</evidence>